<keyword evidence="1" id="KW-0472">Membrane</keyword>
<feature type="transmembrane region" description="Helical" evidence="1">
    <location>
        <begin position="34"/>
        <end position="54"/>
    </location>
</feature>
<dbReference type="EMBL" id="JAEEGA010000019">
    <property type="protein sequence ID" value="MBP1043796.1"/>
    <property type="molecule type" value="Genomic_DNA"/>
</dbReference>
<evidence type="ECO:0000313" key="2">
    <source>
        <dbReference type="EMBL" id="MBP1043796.1"/>
    </source>
</evidence>
<sequence>MRKVNIFAVIGLFFFNLVVMLGAVITIYALLASAWIVAISFIASPALLVLAALSGLQAMSVVNLISSILLATLAFISFPLLTRVSALILTLSRQYIDFNKAMIYR</sequence>
<keyword evidence="1" id="KW-0812">Transmembrane</keyword>
<protein>
    <submittedName>
        <fullName evidence="2">DUF1700 domain-containing protein</fullName>
    </submittedName>
</protein>
<evidence type="ECO:0000256" key="1">
    <source>
        <dbReference type="SAM" id="Phobius"/>
    </source>
</evidence>
<keyword evidence="1" id="KW-1133">Transmembrane helix</keyword>
<name>A0A940SXX4_9ENTE</name>
<organism evidence="2 3">
    <name type="scientific">Vagococcus allomyrinae</name>
    <dbReference type="NCBI Taxonomy" id="2794353"/>
    <lineage>
        <taxon>Bacteria</taxon>
        <taxon>Bacillati</taxon>
        <taxon>Bacillota</taxon>
        <taxon>Bacilli</taxon>
        <taxon>Lactobacillales</taxon>
        <taxon>Enterococcaceae</taxon>
        <taxon>Vagococcus</taxon>
    </lineage>
</organism>
<dbReference type="AlphaFoldDB" id="A0A940SXX4"/>
<feature type="transmembrane region" description="Helical" evidence="1">
    <location>
        <begin position="61"/>
        <end position="81"/>
    </location>
</feature>
<comment type="caution">
    <text evidence="2">The sequence shown here is derived from an EMBL/GenBank/DDBJ whole genome shotgun (WGS) entry which is preliminary data.</text>
</comment>
<accession>A0A940SXX4</accession>
<dbReference type="Proteomes" id="UP000674938">
    <property type="component" value="Unassembled WGS sequence"/>
</dbReference>
<evidence type="ECO:0000313" key="3">
    <source>
        <dbReference type="Proteomes" id="UP000674938"/>
    </source>
</evidence>
<gene>
    <name evidence="2" type="ORF">I6N95_22460</name>
</gene>
<keyword evidence="3" id="KW-1185">Reference proteome</keyword>
<reference evidence="2" key="1">
    <citation type="submission" date="2020-12" db="EMBL/GenBank/DDBJ databases">
        <title>Vagococcus allomyrinae sp. nov. and Enterococcus lavae sp. nov., isolated from the larvae of Allomyrina dichotoma.</title>
        <authorList>
            <person name="Lee S.D."/>
        </authorList>
    </citation>
    <scope>NUCLEOTIDE SEQUENCE</scope>
    <source>
        <strain evidence="2">BWB3-3</strain>
    </source>
</reference>
<proteinExistence type="predicted"/>
<dbReference type="RefSeq" id="WP_209531639.1">
    <property type="nucleotide sequence ID" value="NZ_JAEEGA010000019.1"/>
</dbReference>
<feature type="transmembrane region" description="Helical" evidence="1">
    <location>
        <begin position="7"/>
        <end position="28"/>
    </location>
</feature>